<dbReference type="GO" id="GO:0005829">
    <property type="term" value="C:cytosol"/>
    <property type="evidence" value="ECO:0007669"/>
    <property type="project" value="TreeGrafter"/>
</dbReference>
<dbReference type="Pfam" id="PF00152">
    <property type="entry name" value="tRNA-synt_2"/>
    <property type="match status" value="1"/>
</dbReference>
<sequence>MLERRGRLMEAIRAYFSAAGVLEVDTPMLRRTCASDPHIPETPVQRMGEQPAYLQSSPEALLKCLVAEHGRPIYQLGHAYRAGEVGHWHQPEFLMLEWYRPGWGMQALMDEVLAVLRLAAPALESATAHCDWGRCFEQQTGVPADSTPAVLRERAGQLGFSAELTGALDAGGLRDLLFSHCVQPMLGRDGPQFVTGFLADDASFARLDPEHPERALRFEVYWKGVELANGGEELTDASAWRQRASRDHAERRARGAAPIPLDTDWQQALEQGLPACSGVALGVDRLLMLAAGADSIQAVVPFASSEAT</sequence>
<dbReference type="GO" id="GO:0004824">
    <property type="term" value="F:lysine-tRNA ligase activity"/>
    <property type="evidence" value="ECO:0007669"/>
    <property type="project" value="InterPro"/>
</dbReference>
<dbReference type="GO" id="GO:0005524">
    <property type="term" value="F:ATP binding"/>
    <property type="evidence" value="ECO:0007669"/>
    <property type="project" value="UniProtKB-KW"/>
</dbReference>
<evidence type="ECO:0000256" key="3">
    <source>
        <dbReference type="ARBA" id="ARBA00022840"/>
    </source>
</evidence>
<gene>
    <name evidence="5" type="ORF">DEH80_10260</name>
</gene>
<protein>
    <submittedName>
        <fullName evidence="5">EF-P lysine aminoacylase GenX</fullName>
    </submittedName>
</protein>
<dbReference type="InterPro" id="IPR004525">
    <property type="entry name" value="EpmA"/>
</dbReference>
<dbReference type="PANTHER" id="PTHR42918:SF6">
    <property type="entry name" value="ELONGATION FACTOR P--(R)-BETA-LYSINE LIGASE"/>
    <property type="match status" value="1"/>
</dbReference>
<evidence type="ECO:0000256" key="1">
    <source>
        <dbReference type="ARBA" id="ARBA00022598"/>
    </source>
</evidence>
<dbReference type="PROSITE" id="PS50862">
    <property type="entry name" value="AA_TRNA_LIGASE_II"/>
    <property type="match status" value="1"/>
</dbReference>
<comment type="caution">
    <text evidence="5">The sequence shown here is derived from an EMBL/GenBank/DDBJ whole genome shotgun (WGS) entry which is preliminary data.</text>
</comment>
<keyword evidence="3" id="KW-0067">ATP-binding</keyword>
<proteinExistence type="predicted"/>
<dbReference type="InterPro" id="IPR045864">
    <property type="entry name" value="aa-tRNA-synth_II/BPL/LPL"/>
</dbReference>
<feature type="domain" description="Aminoacyl-transfer RNA synthetases class-II family profile" evidence="4">
    <location>
        <begin position="1"/>
        <end position="301"/>
    </location>
</feature>
<dbReference type="PANTHER" id="PTHR42918">
    <property type="entry name" value="LYSYL-TRNA SYNTHETASE"/>
    <property type="match status" value="1"/>
</dbReference>
<dbReference type="GO" id="GO:0000049">
    <property type="term" value="F:tRNA binding"/>
    <property type="evidence" value="ECO:0007669"/>
    <property type="project" value="TreeGrafter"/>
</dbReference>
<dbReference type="AlphaFoldDB" id="A0A363UK91"/>
<dbReference type="GO" id="GO:0006430">
    <property type="term" value="P:lysyl-tRNA aminoacylation"/>
    <property type="evidence" value="ECO:0007669"/>
    <property type="project" value="InterPro"/>
</dbReference>
<keyword evidence="6" id="KW-1185">Reference proteome</keyword>
<name>A0A363UK91_9GAMM</name>
<evidence type="ECO:0000259" key="4">
    <source>
        <dbReference type="PROSITE" id="PS50862"/>
    </source>
</evidence>
<organism evidence="5 6">
    <name type="scientific">Abyssibacter profundi</name>
    <dbReference type="NCBI Taxonomy" id="2182787"/>
    <lineage>
        <taxon>Bacteria</taxon>
        <taxon>Pseudomonadati</taxon>
        <taxon>Pseudomonadota</taxon>
        <taxon>Gammaproteobacteria</taxon>
        <taxon>Chromatiales</taxon>
        <taxon>Oceanococcaceae</taxon>
        <taxon>Abyssibacter</taxon>
    </lineage>
</organism>
<dbReference type="Gene3D" id="3.30.930.10">
    <property type="entry name" value="Bira Bifunctional Protein, Domain 2"/>
    <property type="match status" value="1"/>
</dbReference>
<dbReference type="NCBIfam" id="TIGR00462">
    <property type="entry name" value="genX"/>
    <property type="match status" value="1"/>
</dbReference>
<reference evidence="5 6" key="1">
    <citation type="submission" date="2018-05" db="EMBL/GenBank/DDBJ databases">
        <title>Abyssibacter profundi OUC007T gen. nov., sp. nov, a marine bacterium isolated from seawater of the Mariana Trench.</title>
        <authorList>
            <person name="Zhou S."/>
        </authorList>
    </citation>
    <scope>NUCLEOTIDE SEQUENCE [LARGE SCALE GENOMIC DNA]</scope>
    <source>
        <strain evidence="5 6">OUC007</strain>
    </source>
</reference>
<evidence type="ECO:0000256" key="2">
    <source>
        <dbReference type="ARBA" id="ARBA00022741"/>
    </source>
</evidence>
<keyword evidence="2" id="KW-0547">Nucleotide-binding</keyword>
<dbReference type="SUPFAM" id="SSF55681">
    <property type="entry name" value="Class II aaRS and biotin synthetases"/>
    <property type="match status" value="1"/>
</dbReference>
<dbReference type="Proteomes" id="UP000251800">
    <property type="component" value="Unassembled WGS sequence"/>
</dbReference>
<evidence type="ECO:0000313" key="5">
    <source>
        <dbReference type="EMBL" id="PWN55797.1"/>
    </source>
</evidence>
<evidence type="ECO:0000313" key="6">
    <source>
        <dbReference type="Proteomes" id="UP000251800"/>
    </source>
</evidence>
<dbReference type="InterPro" id="IPR006195">
    <property type="entry name" value="aa-tRNA-synth_II"/>
</dbReference>
<dbReference type="EMBL" id="QEQK01000008">
    <property type="protein sequence ID" value="PWN55797.1"/>
    <property type="molecule type" value="Genomic_DNA"/>
</dbReference>
<keyword evidence="1" id="KW-0436">Ligase</keyword>
<dbReference type="InterPro" id="IPR004364">
    <property type="entry name" value="Aa-tRNA-synt_II"/>
</dbReference>
<accession>A0A363UK91</accession>